<protein>
    <submittedName>
        <fullName evidence="6">C2H2-type domain-containing protein</fullName>
    </submittedName>
</protein>
<proteinExistence type="predicted"/>
<dbReference type="EMBL" id="BPQB01000003">
    <property type="protein sequence ID" value="GJE85945.1"/>
    <property type="molecule type" value="Genomic_DNA"/>
</dbReference>
<feature type="compositionally biased region" description="Low complexity" evidence="4">
    <location>
        <begin position="436"/>
        <end position="445"/>
    </location>
</feature>
<dbReference type="Pfam" id="PF01585">
    <property type="entry name" value="G-patch"/>
    <property type="match status" value="1"/>
</dbReference>
<dbReference type="Proteomes" id="UP000703269">
    <property type="component" value="Unassembled WGS sequence"/>
</dbReference>
<feature type="compositionally biased region" description="Low complexity" evidence="4">
    <location>
        <begin position="327"/>
        <end position="340"/>
    </location>
</feature>
<dbReference type="SMART" id="SM00443">
    <property type="entry name" value="G_patch"/>
    <property type="match status" value="1"/>
</dbReference>
<feature type="compositionally biased region" description="Basic and acidic residues" evidence="4">
    <location>
        <begin position="45"/>
        <end position="56"/>
    </location>
</feature>
<dbReference type="InterPro" id="IPR013087">
    <property type="entry name" value="Znf_C2H2_type"/>
</dbReference>
<dbReference type="OrthoDB" id="4822at2759"/>
<evidence type="ECO:0000256" key="1">
    <source>
        <dbReference type="ARBA" id="ARBA00022723"/>
    </source>
</evidence>
<feature type="compositionally biased region" description="Basic and acidic residues" evidence="4">
    <location>
        <begin position="216"/>
        <end position="234"/>
    </location>
</feature>
<reference evidence="6 7" key="1">
    <citation type="submission" date="2021-08" db="EMBL/GenBank/DDBJ databases">
        <title>Draft Genome Sequence of Phanerochaete sordida strain YK-624.</title>
        <authorList>
            <person name="Mori T."/>
            <person name="Dohra H."/>
            <person name="Suzuki T."/>
            <person name="Kawagishi H."/>
            <person name="Hirai H."/>
        </authorList>
    </citation>
    <scope>NUCLEOTIDE SEQUENCE [LARGE SCALE GENOMIC DNA]</scope>
    <source>
        <strain evidence="6 7">YK-624</strain>
    </source>
</reference>
<feature type="compositionally biased region" description="Low complexity" evidence="4">
    <location>
        <begin position="279"/>
        <end position="298"/>
    </location>
</feature>
<keyword evidence="1" id="KW-0479">Metal-binding</keyword>
<feature type="compositionally biased region" description="Pro residues" evidence="4">
    <location>
        <begin position="425"/>
        <end position="435"/>
    </location>
</feature>
<feature type="region of interest" description="Disordered" evidence="4">
    <location>
        <begin position="204"/>
        <end position="473"/>
    </location>
</feature>
<evidence type="ECO:0000259" key="5">
    <source>
        <dbReference type="PROSITE" id="PS50174"/>
    </source>
</evidence>
<feature type="region of interest" description="Disordered" evidence="4">
    <location>
        <begin position="1"/>
        <end position="56"/>
    </location>
</feature>
<evidence type="ECO:0000313" key="6">
    <source>
        <dbReference type="EMBL" id="GJE85945.1"/>
    </source>
</evidence>
<feature type="domain" description="G-patch" evidence="5">
    <location>
        <begin position="72"/>
        <end position="118"/>
    </location>
</feature>
<evidence type="ECO:0000256" key="3">
    <source>
        <dbReference type="ARBA" id="ARBA00022833"/>
    </source>
</evidence>
<feature type="compositionally biased region" description="Basic and acidic residues" evidence="4">
    <location>
        <begin position="129"/>
        <end position="148"/>
    </location>
</feature>
<evidence type="ECO:0000313" key="7">
    <source>
        <dbReference type="Proteomes" id="UP000703269"/>
    </source>
</evidence>
<dbReference type="PROSITE" id="PS50174">
    <property type="entry name" value="G_PATCH"/>
    <property type="match status" value="1"/>
</dbReference>
<dbReference type="GO" id="GO:0003676">
    <property type="term" value="F:nucleic acid binding"/>
    <property type="evidence" value="ECO:0007669"/>
    <property type="project" value="InterPro"/>
</dbReference>
<dbReference type="SUPFAM" id="SSF57667">
    <property type="entry name" value="beta-beta-alpha zinc fingers"/>
    <property type="match status" value="1"/>
</dbReference>
<feature type="compositionally biased region" description="Pro residues" evidence="4">
    <location>
        <begin position="377"/>
        <end position="402"/>
    </location>
</feature>
<dbReference type="InterPro" id="IPR022755">
    <property type="entry name" value="Znf_C2H2_jaz"/>
</dbReference>
<evidence type="ECO:0000256" key="4">
    <source>
        <dbReference type="SAM" id="MobiDB-lite"/>
    </source>
</evidence>
<evidence type="ECO:0000256" key="2">
    <source>
        <dbReference type="ARBA" id="ARBA00022771"/>
    </source>
</evidence>
<feature type="region of interest" description="Disordered" evidence="4">
    <location>
        <begin position="128"/>
        <end position="148"/>
    </location>
</feature>
<name>A0A9P3L8C4_9APHY</name>
<dbReference type="PANTHER" id="PTHR47251:SF1">
    <property type="entry name" value="FINGER DOMAIN PROTEIN, PUTATIVE (AFU_ORTHOLOGUE AFUA_3G04180)-RELATED"/>
    <property type="match status" value="1"/>
</dbReference>
<gene>
    <name evidence="6" type="ORF">PsYK624_020250</name>
</gene>
<dbReference type="Pfam" id="PF12171">
    <property type="entry name" value="zf-C2H2_jaz"/>
    <property type="match status" value="1"/>
</dbReference>
<keyword evidence="2" id="KW-0863">Zinc-finger</keyword>
<sequence length="473" mass="50145">MDRSEADGSSAPSSLKRTRDVSQDDSDDDNVSLVSRSPSPPPRPEAMDVDKYDEYVPRPEREVVTVETKIGSTNRGFTMLAKLGWVEGQPLGLSGEGRVDPVPFVLKNDFTGLGKANQDVKMIESTVSQRRELDSERQTRETEEQRRVREESVAKRDAVKTEISNVLRAFYCELCDKQFQTVGQYDEHTNSYAHHHKARFRDMQAAQKASFANQDDIDKRKEKERKREEKELRKIAKAAGIKMAKPTASAAVPPPAAPPLNAPDEGTPSASKAGWGSIAAQPAEPAPAAGGARPGWGPVNPAGDPTRTTSSGWATVNPAADPPRTTSGSSGRAQASSAPAEGMRRPPDAPTPAQSHSAPTFRAGGWATLDGSASVSAPPPPQPPVSERAPPPPSSNPPPPAPAKSGWSTVGAAAPAAGTGGWAPAPRPAPQPPAPATQSTPAQNPSQGAKQQETSRSGWQQFKAGAGSSRRRK</sequence>
<dbReference type="GO" id="GO:0008270">
    <property type="term" value="F:zinc ion binding"/>
    <property type="evidence" value="ECO:0007669"/>
    <property type="project" value="UniProtKB-KW"/>
</dbReference>
<organism evidence="6 7">
    <name type="scientific">Phanerochaete sordida</name>
    <dbReference type="NCBI Taxonomy" id="48140"/>
    <lineage>
        <taxon>Eukaryota</taxon>
        <taxon>Fungi</taxon>
        <taxon>Dikarya</taxon>
        <taxon>Basidiomycota</taxon>
        <taxon>Agaricomycotina</taxon>
        <taxon>Agaricomycetes</taxon>
        <taxon>Polyporales</taxon>
        <taxon>Phanerochaetaceae</taxon>
        <taxon>Phanerochaete</taxon>
    </lineage>
</organism>
<dbReference type="AlphaFoldDB" id="A0A9P3L8C4"/>
<dbReference type="PROSITE" id="PS00028">
    <property type="entry name" value="ZINC_FINGER_C2H2_1"/>
    <property type="match status" value="1"/>
</dbReference>
<comment type="caution">
    <text evidence="6">The sequence shown here is derived from an EMBL/GenBank/DDBJ whole genome shotgun (WGS) entry which is preliminary data.</text>
</comment>
<keyword evidence="3" id="KW-0862">Zinc</keyword>
<accession>A0A9P3L8C4</accession>
<dbReference type="InterPro" id="IPR036236">
    <property type="entry name" value="Znf_C2H2_sf"/>
</dbReference>
<dbReference type="PANTHER" id="PTHR47251">
    <property type="entry name" value="FINGER DOMAIN PROTEIN, PUTATIVE (AFU_ORTHOLOGUE AFUA_3G04180)-RELATED"/>
    <property type="match status" value="1"/>
</dbReference>
<keyword evidence="7" id="KW-1185">Reference proteome</keyword>
<feature type="compositionally biased region" description="Low complexity" evidence="4">
    <location>
        <begin position="237"/>
        <end position="251"/>
    </location>
</feature>
<feature type="compositionally biased region" description="Pro residues" evidence="4">
    <location>
        <begin position="252"/>
        <end position="261"/>
    </location>
</feature>
<feature type="compositionally biased region" description="Polar residues" evidence="4">
    <location>
        <begin position="446"/>
        <end position="460"/>
    </location>
</feature>
<dbReference type="InterPro" id="IPR000467">
    <property type="entry name" value="G_patch_dom"/>
</dbReference>